<feature type="transmembrane region" description="Helical" evidence="7">
    <location>
        <begin position="77"/>
        <end position="103"/>
    </location>
</feature>
<feature type="transmembrane region" description="Helical" evidence="7">
    <location>
        <begin position="166"/>
        <end position="184"/>
    </location>
</feature>
<keyword evidence="2" id="KW-0813">Transport</keyword>
<dbReference type="InterPro" id="IPR036259">
    <property type="entry name" value="MFS_trans_sf"/>
</dbReference>
<evidence type="ECO:0000313" key="10">
    <source>
        <dbReference type="Proteomes" id="UP000322294"/>
    </source>
</evidence>
<feature type="transmembrane region" description="Helical" evidence="7">
    <location>
        <begin position="44"/>
        <end position="65"/>
    </location>
</feature>
<evidence type="ECO:0000256" key="5">
    <source>
        <dbReference type="ARBA" id="ARBA00022989"/>
    </source>
</evidence>
<sequence>MGFEVQEKYKILIAVLIGSIMGPLDGSAVNVAMPTLSMVFNADITTISWVSMVYLLVLSGLLLTYGRLGDVIGYKRLFLRGMLVFTAASALCGLSPFIGFLILARALQAAGAGMMMAVAPAIITTTFPRQERGKALGFNAVAVAAGLSIGPSVGGFLLYALGWRSIFLINIPIGIGGYLLAKRVLPAGQNLKHAKFDVPGAVLGLSFLTALLLYISKGQELGWSSVYARSLVVISLVAFAAFVMHEKKAEDPMLDLKLFCNRTFTAGNLSCLLNFTAQYIMVFLTPFYLNRAGFSPGQVGGIMTAFPLTVLFVAPLSGMLSDKLGSLLLSTLGAFTSAAALFLMGNLGLNAGIPDVVWRLMLFGIGNGLFQTPNNSSVMGSAPMDRQGVASGVLATMRNVGMVVGVAIGSGFFSARNSYYMKILPYPDRVLLDTAFITALRDAYLLAAFIDLLCMAASSVRGRSTCGGETRENKKSC</sequence>
<organism evidence="9 10">
    <name type="scientific">Thermosediminibacter litoriperuensis</name>
    <dbReference type="NCBI Taxonomy" id="291989"/>
    <lineage>
        <taxon>Bacteria</taxon>
        <taxon>Bacillati</taxon>
        <taxon>Bacillota</taxon>
        <taxon>Clostridia</taxon>
        <taxon>Thermosediminibacterales</taxon>
        <taxon>Thermosediminibacteraceae</taxon>
        <taxon>Thermosediminibacter</taxon>
    </lineage>
</organism>
<evidence type="ECO:0000256" key="3">
    <source>
        <dbReference type="ARBA" id="ARBA00022475"/>
    </source>
</evidence>
<dbReference type="InterPro" id="IPR004638">
    <property type="entry name" value="EmrB-like"/>
</dbReference>
<evidence type="ECO:0000259" key="8">
    <source>
        <dbReference type="PROSITE" id="PS50850"/>
    </source>
</evidence>
<gene>
    <name evidence="9" type="ORF">LZ11_01873</name>
</gene>
<feature type="transmembrane region" description="Helical" evidence="7">
    <location>
        <begin position="196"/>
        <end position="215"/>
    </location>
</feature>
<keyword evidence="10" id="KW-1185">Reference proteome</keyword>
<dbReference type="PROSITE" id="PS50850">
    <property type="entry name" value="MFS"/>
    <property type="match status" value="1"/>
</dbReference>
<keyword evidence="6 7" id="KW-0472">Membrane</keyword>
<comment type="subcellular location">
    <subcellularLocation>
        <location evidence="1">Cell membrane</location>
        <topology evidence="1">Multi-pass membrane protein</topology>
    </subcellularLocation>
</comment>
<dbReference type="CDD" id="cd17321">
    <property type="entry name" value="MFS_MMR_MDR_like"/>
    <property type="match status" value="1"/>
</dbReference>
<keyword evidence="5 7" id="KW-1133">Transmembrane helix</keyword>
<reference evidence="9 10" key="1">
    <citation type="submission" date="2019-07" db="EMBL/GenBank/DDBJ databases">
        <title>Genomic Encyclopedia of Type Strains, Phase I: the one thousand microbial genomes (KMG-I) project.</title>
        <authorList>
            <person name="Kyrpides N."/>
        </authorList>
    </citation>
    <scope>NUCLEOTIDE SEQUENCE [LARGE SCALE GENOMIC DNA]</scope>
    <source>
        <strain evidence="9 10">DSM 16647</strain>
    </source>
</reference>
<dbReference type="GO" id="GO:0005886">
    <property type="term" value="C:plasma membrane"/>
    <property type="evidence" value="ECO:0007669"/>
    <property type="project" value="UniProtKB-SubCell"/>
</dbReference>
<dbReference type="OrthoDB" id="102502at2"/>
<feature type="domain" description="Major facilitator superfamily (MFS) profile" evidence="8">
    <location>
        <begin position="11"/>
        <end position="466"/>
    </location>
</feature>
<feature type="transmembrane region" description="Helical" evidence="7">
    <location>
        <begin position="301"/>
        <end position="320"/>
    </location>
</feature>
<comment type="caution">
    <text evidence="9">The sequence shown here is derived from an EMBL/GenBank/DDBJ whole genome shotgun (WGS) entry which is preliminary data.</text>
</comment>
<keyword evidence="3" id="KW-1003">Cell membrane</keyword>
<evidence type="ECO:0000256" key="2">
    <source>
        <dbReference type="ARBA" id="ARBA00022448"/>
    </source>
</evidence>
<dbReference type="Pfam" id="PF07690">
    <property type="entry name" value="MFS_1"/>
    <property type="match status" value="1"/>
</dbReference>
<dbReference type="InterPro" id="IPR011701">
    <property type="entry name" value="MFS"/>
</dbReference>
<dbReference type="NCBIfam" id="TIGR00711">
    <property type="entry name" value="efflux_EmrB"/>
    <property type="match status" value="1"/>
</dbReference>
<dbReference type="InterPro" id="IPR020846">
    <property type="entry name" value="MFS_dom"/>
</dbReference>
<proteinExistence type="predicted"/>
<dbReference type="Gene3D" id="1.20.1720.10">
    <property type="entry name" value="Multidrug resistance protein D"/>
    <property type="match status" value="1"/>
</dbReference>
<dbReference type="GO" id="GO:0022857">
    <property type="term" value="F:transmembrane transporter activity"/>
    <property type="evidence" value="ECO:0007669"/>
    <property type="project" value="InterPro"/>
</dbReference>
<feature type="transmembrane region" description="Helical" evidence="7">
    <location>
        <begin position="227"/>
        <end position="245"/>
    </location>
</feature>
<dbReference type="Gene3D" id="1.20.1250.20">
    <property type="entry name" value="MFS general substrate transporter like domains"/>
    <property type="match status" value="1"/>
</dbReference>
<dbReference type="PANTHER" id="PTHR42718:SF46">
    <property type="entry name" value="BLR6921 PROTEIN"/>
    <property type="match status" value="1"/>
</dbReference>
<dbReference type="AlphaFoldDB" id="A0A5S5AKK8"/>
<feature type="transmembrane region" description="Helical" evidence="7">
    <location>
        <begin position="393"/>
        <end position="415"/>
    </location>
</feature>
<feature type="transmembrane region" description="Helical" evidence="7">
    <location>
        <begin position="12"/>
        <end position="32"/>
    </location>
</feature>
<dbReference type="PANTHER" id="PTHR42718">
    <property type="entry name" value="MAJOR FACILITATOR SUPERFAMILY MULTIDRUG TRANSPORTER MFSC"/>
    <property type="match status" value="1"/>
</dbReference>
<evidence type="ECO:0000256" key="6">
    <source>
        <dbReference type="ARBA" id="ARBA00023136"/>
    </source>
</evidence>
<name>A0A5S5AKK8_9FIRM</name>
<accession>A0A5S5AKK8</accession>
<dbReference type="PRINTS" id="PR01036">
    <property type="entry name" value="TCRTETB"/>
</dbReference>
<protein>
    <submittedName>
        <fullName evidence="9">EmrB/QacA subfamily drug resistance transporter</fullName>
    </submittedName>
</protein>
<feature type="transmembrane region" description="Helical" evidence="7">
    <location>
        <begin position="140"/>
        <end position="160"/>
    </location>
</feature>
<dbReference type="Proteomes" id="UP000322294">
    <property type="component" value="Unassembled WGS sequence"/>
</dbReference>
<evidence type="ECO:0000256" key="4">
    <source>
        <dbReference type="ARBA" id="ARBA00022692"/>
    </source>
</evidence>
<evidence type="ECO:0000256" key="1">
    <source>
        <dbReference type="ARBA" id="ARBA00004651"/>
    </source>
</evidence>
<feature type="transmembrane region" description="Helical" evidence="7">
    <location>
        <begin position="327"/>
        <end position="344"/>
    </location>
</feature>
<dbReference type="SUPFAM" id="SSF103473">
    <property type="entry name" value="MFS general substrate transporter"/>
    <property type="match status" value="1"/>
</dbReference>
<keyword evidence="4 7" id="KW-0812">Transmembrane</keyword>
<evidence type="ECO:0000256" key="7">
    <source>
        <dbReference type="SAM" id="Phobius"/>
    </source>
</evidence>
<feature type="transmembrane region" description="Helical" evidence="7">
    <location>
        <begin position="266"/>
        <end position="289"/>
    </location>
</feature>
<dbReference type="EMBL" id="VNHO01000022">
    <property type="protein sequence ID" value="TYP51583.1"/>
    <property type="molecule type" value="Genomic_DNA"/>
</dbReference>
<dbReference type="RefSeq" id="WP_148867589.1">
    <property type="nucleotide sequence ID" value="NZ_VNHO01000022.1"/>
</dbReference>
<evidence type="ECO:0000313" key="9">
    <source>
        <dbReference type="EMBL" id="TYP51583.1"/>
    </source>
</evidence>
<feature type="transmembrane region" description="Helical" evidence="7">
    <location>
        <begin position="109"/>
        <end position="128"/>
    </location>
</feature>